<evidence type="ECO:0000256" key="1">
    <source>
        <dbReference type="SAM" id="MobiDB-lite"/>
    </source>
</evidence>
<accession>A0A2U1J1F0</accession>
<dbReference type="Proteomes" id="UP000245591">
    <property type="component" value="Unassembled WGS sequence"/>
</dbReference>
<name>A0A2U1J1F0_SMIAN</name>
<protein>
    <recommendedName>
        <fullName evidence="4">Transcription factor domain-containing protein</fullName>
    </recommendedName>
</protein>
<dbReference type="EMBL" id="MBFU01000498">
    <property type="protein sequence ID" value="PVZ98890.1"/>
    <property type="molecule type" value="Genomic_DNA"/>
</dbReference>
<evidence type="ECO:0008006" key="4">
    <source>
        <dbReference type="Google" id="ProtNLM"/>
    </source>
</evidence>
<reference evidence="2 3" key="1">
    <citation type="journal article" date="2018" name="MBio">
        <title>Comparative Genomics Reveals the Core Gene Toolbox for the Fungus-Insect Symbiosis.</title>
        <authorList>
            <person name="Wang Y."/>
            <person name="Stata M."/>
            <person name="Wang W."/>
            <person name="Stajich J.E."/>
            <person name="White M.M."/>
            <person name="Moncalvo J.M."/>
        </authorList>
    </citation>
    <scope>NUCLEOTIDE SEQUENCE [LARGE SCALE GENOMIC DNA]</scope>
    <source>
        <strain evidence="2 3">AUS-126-30</strain>
    </source>
</reference>
<dbReference type="AlphaFoldDB" id="A0A2U1J1F0"/>
<gene>
    <name evidence="2" type="ORF">BB558_005114</name>
</gene>
<proteinExistence type="predicted"/>
<feature type="region of interest" description="Disordered" evidence="1">
    <location>
        <begin position="497"/>
        <end position="538"/>
    </location>
</feature>
<sequence>MNTVLQIPKSKDIEKMSLVLPLMNFVIMIPARFPDFIDNINNRTYPDYFIYAVLSTGAEYLENKTKAQKEVLQANYAKKALEIIKSLKNPSSPFVLWAFIFIITYTNDVHDFKTAEQAGVLANVFARRTRIYQLDLKRNILKRSEEDMEFSRRVWWTYYSYISSNTIFSCKYPPIDSRDIVVNLPTNDFSWRYGNVDLHIKESLSNFKSAENQHEVDFSDNSYLFILSFALSVKIISFLNKRWRKNSFDENMANSYFSRYLELAIQHGNKIKQKYPKLDFSMKDMFKNYDGDIRLNILSESGLHNFVIQQLHQNILLYMYQSNLVRDSNIMINSERVREAKLDSLSTAETLARNLVWANNNIPSKYFTLSMVSNTVVGAALLTNTVHLKYDDRIEYFYKTFQTIKEIYKEIGKKSEVMNSIITFIDYITKISDTAHKKNVDYTDLVLKMRPYSISNYDLHPWVVPKFASLFFFSCCFKENFSTLDIAEYLSPLLNKSSSSTPEGNIKTLKDKEIFPNDNENHQKAGSNNISDPKNKNSDIDPNEFNFGSFEYMFISNTKKLRHNFGVSNKINPGLGRSNASLSIIINKYDINPYYYIRKTKEIKDKEKKSDVSPTEIEKEIVKNLKRKK</sequence>
<feature type="compositionally biased region" description="Basic and acidic residues" evidence="1">
    <location>
        <begin position="508"/>
        <end position="523"/>
    </location>
</feature>
<organism evidence="2 3">
    <name type="scientific">Smittium angustum</name>
    <dbReference type="NCBI Taxonomy" id="133377"/>
    <lineage>
        <taxon>Eukaryota</taxon>
        <taxon>Fungi</taxon>
        <taxon>Fungi incertae sedis</taxon>
        <taxon>Zoopagomycota</taxon>
        <taxon>Kickxellomycotina</taxon>
        <taxon>Harpellomycetes</taxon>
        <taxon>Harpellales</taxon>
        <taxon>Legeriomycetaceae</taxon>
        <taxon>Smittium</taxon>
    </lineage>
</organism>
<keyword evidence="3" id="KW-1185">Reference proteome</keyword>
<comment type="caution">
    <text evidence="2">The sequence shown here is derived from an EMBL/GenBank/DDBJ whole genome shotgun (WGS) entry which is preliminary data.</text>
</comment>
<evidence type="ECO:0000313" key="3">
    <source>
        <dbReference type="Proteomes" id="UP000245591"/>
    </source>
</evidence>
<evidence type="ECO:0000313" key="2">
    <source>
        <dbReference type="EMBL" id="PVZ98890.1"/>
    </source>
</evidence>
<dbReference type="CDD" id="cd12148">
    <property type="entry name" value="fungal_TF_MHR"/>
    <property type="match status" value="1"/>
</dbReference>